<keyword evidence="1" id="KW-0472">Membrane</keyword>
<gene>
    <name evidence="2" type="ORF">K1X15_11680</name>
</gene>
<dbReference type="InterPro" id="IPR019690">
    <property type="entry name" value="DUF2569"/>
</dbReference>
<feature type="transmembrane region" description="Helical" evidence="1">
    <location>
        <begin position="21"/>
        <end position="44"/>
    </location>
</feature>
<evidence type="ECO:0000256" key="1">
    <source>
        <dbReference type="SAM" id="Phobius"/>
    </source>
</evidence>
<sequence length="166" mass="18093">MPTLEQLRARDYQAAMAKGPTGLGGWLILPLIGMLASPVANAIVVLNSLDVLGPGYVLTTQQAFAVRFELAQAVVIGVAPIGLLVLFFKRKKVFPGAFIAWQVVNLIWMLMAFALTQNAFRDYYEASGVSFWGDGNGRTLVGALLGIAIWTGYMLNSVRVRNTFVR</sequence>
<organism evidence="2 3">
    <name type="scientific">Devosia salina</name>
    <dbReference type="NCBI Taxonomy" id="2860336"/>
    <lineage>
        <taxon>Bacteria</taxon>
        <taxon>Pseudomonadati</taxon>
        <taxon>Pseudomonadota</taxon>
        <taxon>Alphaproteobacteria</taxon>
        <taxon>Hyphomicrobiales</taxon>
        <taxon>Devosiaceae</taxon>
        <taxon>Devosia</taxon>
    </lineage>
</organism>
<feature type="transmembrane region" description="Helical" evidence="1">
    <location>
        <begin position="99"/>
        <end position="120"/>
    </location>
</feature>
<name>A0ABX8W9D7_9HYPH</name>
<dbReference type="Proteomes" id="UP000825799">
    <property type="component" value="Chromosome"/>
</dbReference>
<keyword evidence="3" id="KW-1185">Reference proteome</keyword>
<evidence type="ECO:0000313" key="2">
    <source>
        <dbReference type="EMBL" id="QYO75311.1"/>
    </source>
</evidence>
<protein>
    <submittedName>
        <fullName evidence="2">DUF2569 domain-containing protein</fullName>
    </submittedName>
</protein>
<keyword evidence="1" id="KW-0812">Transmembrane</keyword>
<dbReference type="Pfam" id="PF10754">
    <property type="entry name" value="DUF2569"/>
    <property type="match status" value="1"/>
</dbReference>
<dbReference type="RefSeq" id="WP_220303775.1">
    <property type="nucleotide sequence ID" value="NZ_CP080590.1"/>
</dbReference>
<dbReference type="EMBL" id="CP080590">
    <property type="protein sequence ID" value="QYO75311.1"/>
    <property type="molecule type" value="Genomic_DNA"/>
</dbReference>
<accession>A0ABX8W9D7</accession>
<keyword evidence="1" id="KW-1133">Transmembrane helix</keyword>
<evidence type="ECO:0000313" key="3">
    <source>
        <dbReference type="Proteomes" id="UP000825799"/>
    </source>
</evidence>
<reference evidence="2 3" key="1">
    <citation type="submission" date="2021-08" db="EMBL/GenBank/DDBJ databases">
        <title>Devosia salina sp. nov., isolated from the South China Sea sediment.</title>
        <authorList>
            <person name="Zhou Z."/>
        </authorList>
    </citation>
    <scope>NUCLEOTIDE SEQUENCE [LARGE SCALE GENOMIC DNA]</scope>
    <source>
        <strain evidence="2 3">SCS-3</strain>
    </source>
</reference>
<proteinExistence type="predicted"/>
<feature type="transmembrane region" description="Helical" evidence="1">
    <location>
        <begin position="64"/>
        <end position="87"/>
    </location>
</feature>
<feature type="transmembrane region" description="Helical" evidence="1">
    <location>
        <begin position="140"/>
        <end position="158"/>
    </location>
</feature>